<keyword evidence="2" id="KW-1185">Reference proteome</keyword>
<accession>A0A7V8REM0</accession>
<name>A0A7V8REM0_9SPHN</name>
<reference evidence="1 2" key="1">
    <citation type="journal article" date="1994" name="Int. J. Syst. Bacteriol.">
        <title>Phylogenetic positions of novel aerobic, bacteriochlorophyll a-containing bacteria and description of Roseococcus thiosulfatophilus gen. nov., sp. nov., Erythromicrobium ramosum gen. nov., sp. nov., and Erythrobacter litoralis sp. nov.</title>
        <authorList>
            <person name="Yurkov V."/>
            <person name="Stackebrandt E."/>
            <person name="Holmes A."/>
            <person name="Fuerst J.A."/>
            <person name="Hugenholtz P."/>
            <person name="Golecki J."/>
            <person name="Gad'on N."/>
            <person name="Gorlenko V.M."/>
            <person name="Kompantseva E.I."/>
            <person name="Drews G."/>
        </authorList>
    </citation>
    <scope>NUCLEOTIDE SEQUENCE [LARGE SCALE GENOMIC DNA]</scope>
    <source>
        <strain evidence="1 2">KR-99</strain>
    </source>
</reference>
<dbReference type="EMBL" id="VDES01000002">
    <property type="protein sequence ID" value="MBA1375029.1"/>
    <property type="molecule type" value="Genomic_DNA"/>
</dbReference>
<dbReference type="AlphaFoldDB" id="A0A7V8REM0"/>
<dbReference type="InterPro" id="IPR007715">
    <property type="entry name" value="Coq4"/>
</dbReference>
<evidence type="ECO:0000313" key="1">
    <source>
        <dbReference type="EMBL" id="MBA1375029.1"/>
    </source>
</evidence>
<dbReference type="GO" id="GO:0006744">
    <property type="term" value="P:ubiquinone biosynthetic process"/>
    <property type="evidence" value="ECO:0007669"/>
    <property type="project" value="InterPro"/>
</dbReference>
<dbReference type="Pfam" id="PF05019">
    <property type="entry name" value="Coq4"/>
    <property type="match status" value="1"/>
</dbReference>
<protein>
    <recommendedName>
        <fullName evidence="3">Ubiquinone biosynthesis protein</fullName>
    </recommendedName>
</protein>
<comment type="caution">
    <text evidence="1">The sequence shown here is derived from an EMBL/GenBank/DDBJ whole genome shotgun (WGS) entry which is preliminary data.</text>
</comment>
<proteinExistence type="predicted"/>
<sequence length="259" mass="28620">MPAFHPDRPPRRMRPLQALHHFRALARNADDTAQVFLMGECLPNRSTRRIGVDFCLSSLGQDLMTSEPALAPLLDDHERLLAFGPDSVAHAYVAFMRTEGLTAAGLVAASRFPGQVEYADQMQWFVNRLRDTHDLAHVLTGYGRDPLGEQCVLGFTSGQYRDWTETIIAWAGTAEFALRVPGRAPFIGAVAEARRNGRAAQAIFRQNISALLAEPLAAARRRMGIGEPSVYRRAHARLREQGIDPYRIGGPARPVTAPI</sequence>
<evidence type="ECO:0008006" key="3">
    <source>
        <dbReference type="Google" id="ProtNLM"/>
    </source>
</evidence>
<dbReference type="Proteomes" id="UP000589292">
    <property type="component" value="Unassembled WGS sequence"/>
</dbReference>
<gene>
    <name evidence="1" type="ORF">FG486_11830</name>
</gene>
<organism evidence="1 2">
    <name type="scientific">Sphingomonas ursincola</name>
    <dbReference type="NCBI Taxonomy" id="56361"/>
    <lineage>
        <taxon>Bacteria</taxon>
        <taxon>Pseudomonadati</taxon>
        <taxon>Pseudomonadota</taxon>
        <taxon>Alphaproteobacteria</taxon>
        <taxon>Sphingomonadales</taxon>
        <taxon>Sphingomonadaceae</taxon>
        <taxon>Sphingomonas</taxon>
    </lineage>
</organism>
<evidence type="ECO:0000313" key="2">
    <source>
        <dbReference type="Proteomes" id="UP000589292"/>
    </source>
</evidence>